<feature type="transmembrane region" description="Helical" evidence="1">
    <location>
        <begin position="25"/>
        <end position="49"/>
    </location>
</feature>
<proteinExistence type="predicted"/>
<accession>A0A409Y2N9</accession>
<reference evidence="2 3" key="1">
    <citation type="journal article" date="2018" name="Evol. Lett.">
        <title>Horizontal gene cluster transfer increased hallucinogenic mushroom diversity.</title>
        <authorList>
            <person name="Reynolds H.T."/>
            <person name="Vijayakumar V."/>
            <person name="Gluck-Thaler E."/>
            <person name="Korotkin H.B."/>
            <person name="Matheny P.B."/>
            <person name="Slot J.C."/>
        </authorList>
    </citation>
    <scope>NUCLEOTIDE SEQUENCE [LARGE SCALE GENOMIC DNA]</scope>
    <source>
        <strain evidence="2 3">SRW20</strain>
    </source>
</reference>
<keyword evidence="3" id="KW-1185">Reference proteome</keyword>
<dbReference type="InParanoid" id="A0A409Y2N9"/>
<evidence type="ECO:0000313" key="2">
    <source>
        <dbReference type="EMBL" id="PPQ97252.1"/>
    </source>
</evidence>
<evidence type="ECO:0000313" key="3">
    <source>
        <dbReference type="Proteomes" id="UP000284706"/>
    </source>
</evidence>
<comment type="caution">
    <text evidence="2">The sequence shown here is derived from an EMBL/GenBank/DDBJ whole genome shotgun (WGS) entry which is preliminary data.</text>
</comment>
<dbReference type="EMBL" id="NHYE01001274">
    <property type="protein sequence ID" value="PPQ97252.1"/>
    <property type="molecule type" value="Genomic_DNA"/>
</dbReference>
<dbReference type="AlphaFoldDB" id="A0A409Y2N9"/>
<keyword evidence="1" id="KW-0812">Transmembrane</keyword>
<evidence type="ECO:0000256" key="1">
    <source>
        <dbReference type="SAM" id="Phobius"/>
    </source>
</evidence>
<organism evidence="2 3">
    <name type="scientific">Gymnopilus dilepis</name>
    <dbReference type="NCBI Taxonomy" id="231916"/>
    <lineage>
        <taxon>Eukaryota</taxon>
        <taxon>Fungi</taxon>
        <taxon>Dikarya</taxon>
        <taxon>Basidiomycota</taxon>
        <taxon>Agaricomycotina</taxon>
        <taxon>Agaricomycetes</taxon>
        <taxon>Agaricomycetidae</taxon>
        <taxon>Agaricales</taxon>
        <taxon>Agaricineae</taxon>
        <taxon>Hymenogastraceae</taxon>
        <taxon>Gymnopilus</taxon>
    </lineage>
</organism>
<keyword evidence="1" id="KW-1133">Transmembrane helix</keyword>
<keyword evidence="1" id="KW-0472">Membrane</keyword>
<sequence length="175" mass="19443">MLPPDIDNPQDLRLFVREPRSLRHVASWFGTSVGMLSLAHAAAVIAMCIHGRAFFRFSPISDNIHLESIVSAQVPRVSIAGQQISDRGHPCHRRVVLTRSPDPVYMSDCLVVPVLNKFLLYLAQAFQGVRGGCGLELRLSAAMYINTFQYIAKPPIHFNLLTPVQYIAMSDAEIS</sequence>
<dbReference type="Proteomes" id="UP000284706">
    <property type="component" value="Unassembled WGS sequence"/>
</dbReference>
<gene>
    <name evidence="2" type="ORF">CVT26_000645</name>
</gene>
<protein>
    <submittedName>
        <fullName evidence="2">Uncharacterized protein</fullName>
    </submittedName>
</protein>
<name>A0A409Y2N9_9AGAR</name>